<evidence type="ECO:0000256" key="6">
    <source>
        <dbReference type="ARBA" id="ARBA00022771"/>
    </source>
</evidence>
<reference evidence="10" key="1">
    <citation type="submission" date="2021-01" db="EMBL/GenBank/DDBJ databases">
        <authorList>
            <person name="Corre E."/>
            <person name="Pelletier E."/>
            <person name="Niang G."/>
            <person name="Scheremetjew M."/>
            <person name="Finn R."/>
            <person name="Kale V."/>
            <person name="Holt S."/>
            <person name="Cochrane G."/>
            <person name="Meng A."/>
            <person name="Brown T."/>
            <person name="Cohen L."/>
        </authorList>
    </citation>
    <scope>NUCLEOTIDE SEQUENCE</scope>
    <source>
        <strain evidence="10">GSBS06</strain>
    </source>
</reference>
<keyword evidence="7" id="KW-0862">Zinc</keyword>
<gene>
    <name evidence="10" type="ORF">ASTO00021_LOCUS7277</name>
    <name evidence="11" type="ORF">ASTO00021_LOCUS7278</name>
</gene>
<evidence type="ECO:0000256" key="3">
    <source>
        <dbReference type="ARBA" id="ARBA00022490"/>
    </source>
</evidence>
<dbReference type="InterPro" id="IPR036236">
    <property type="entry name" value="Znf_C2H2_sf"/>
</dbReference>
<dbReference type="GO" id="GO:0005634">
    <property type="term" value="C:nucleus"/>
    <property type="evidence" value="ECO:0007669"/>
    <property type="project" value="UniProtKB-SubCell"/>
</dbReference>
<evidence type="ECO:0000256" key="1">
    <source>
        <dbReference type="ARBA" id="ARBA00004123"/>
    </source>
</evidence>
<keyword evidence="6" id="KW-0863">Zinc-finger</keyword>
<evidence type="ECO:0000256" key="2">
    <source>
        <dbReference type="ARBA" id="ARBA00004496"/>
    </source>
</evidence>
<protein>
    <recommendedName>
        <fullName evidence="12">C2H2-type domain-containing protein</fullName>
    </recommendedName>
</protein>
<evidence type="ECO:0000256" key="7">
    <source>
        <dbReference type="ARBA" id="ARBA00022833"/>
    </source>
</evidence>
<evidence type="ECO:0000256" key="8">
    <source>
        <dbReference type="ARBA" id="ARBA00023242"/>
    </source>
</evidence>
<evidence type="ECO:0000256" key="9">
    <source>
        <dbReference type="ARBA" id="ARBA00038064"/>
    </source>
</evidence>
<dbReference type="SUPFAM" id="SSF57667">
    <property type="entry name" value="beta-beta-alpha zinc fingers"/>
    <property type="match status" value="1"/>
</dbReference>
<name>A0A6S8D9V8_9STRA</name>
<dbReference type="EMBL" id="HBIN01009769">
    <property type="protein sequence ID" value="CAE0437032.1"/>
    <property type="molecule type" value="Transcribed_RNA"/>
</dbReference>
<dbReference type="InterPro" id="IPR051879">
    <property type="entry name" value="C2H2-ZF_Maturation_Protein"/>
</dbReference>
<keyword evidence="4" id="KW-0690">Ribosome biogenesis</keyword>
<evidence type="ECO:0000256" key="4">
    <source>
        <dbReference type="ARBA" id="ARBA00022517"/>
    </source>
</evidence>
<dbReference type="FunFam" id="3.30.160.60:FF:000299">
    <property type="entry name" value="Zinc finger protein 593"/>
    <property type="match status" value="1"/>
</dbReference>
<dbReference type="PANTHER" id="PTHR46095:SF1">
    <property type="entry name" value="ZINC FINGER PROTEIN 593"/>
    <property type="match status" value="1"/>
</dbReference>
<dbReference type="Gene3D" id="3.30.160.60">
    <property type="entry name" value="Classic Zinc Finger"/>
    <property type="match status" value="1"/>
</dbReference>
<keyword evidence="3" id="KW-0963">Cytoplasm</keyword>
<dbReference type="GO" id="GO:0005737">
    <property type="term" value="C:cytoplasm"/>
    <property type="evidence" value="ECO:0007669"/>
    <property type="project" value="UniProtKB-SubCell"/>
</dbReference>
<accession>A0A6S8D9V8</accession>
<dbReference type="AlphaFoldDB" id="A0A6S8D9V8"/>
<sequence length="121" mass="13823">MGTGKVKRKRRAHAKKKGFKKYFLSTKHRTKDVDQIQDEIKKGGLKFQYDEDLPGGGQFYCAETGRHFVDEASLKVHKKSKAYKKRLKELKEEQYTQAVADLGAGLTKEILPPAHANEMKD</sequence>
<evidence type="ECO:0000256" key="5">
    <source>
        <dbReference type="ARBA" id="ARBA00022723"/>
    </source>
</evidence>
<comment type="subcellular location">
    <subcellularLocation>
        <location evidence="2">Cytoplasm</location>
    </subcellularLocation>
    <subcellularLocation>
        <location evidence="1">Nucleus</location>
    </subcellularLocation>
</comment>
<dbReference type="GO" id="GO:0042254">
    <property type="term" value="P:ribosome biogenesis"/>
    <property type="evidence" value="ECO:0007669"/>
    <property type="project" value="UniProtKB-KW"/>
</dbReference>
<keyword evidence="5" id="KW-0479">Metal-binding</keyword>
<dbReference type="PANTHER" id="PTHR46095">
    <property type="entry name" value="ZINC FINGER PROTEIN 593"/>
    <property type="match status" value="1"/>
</dbReference>
<organism evidence="10">
    <name type="scientific">Aplanochytrium stocchinoi</name>
    <dbReference type="NCBI Taxonomy" id="215587"/>
    <lineage>
        <taxon>Eukaryota</taxon>
        <taxon>Sar</taxon>
        <taxon>Stramenopiles</taxon>
        <taxon>Bigyra</taxon>
        <taxon>Labyrinthulomycetes</taxon>
        <taxon>Thraustochytrida</taxon>
        <taxon>Thraustochytriidae</taxon>
        <taxon>Aplanochytrium</taxon>
    </lineage>
</organism>
<keyword evidence="8" id="KW-0539">Nucleus</keyword>
<comment type="similarity">
    <text evidence="9">Belongs to the ZNF593/BUD20 C2H2-type zinc-finger protein family.</text>
</comment>
<evidence type="ECO:0008006" key="12">
    <source>
        <dbReference type="Google" id="ProtNLM"/>
    </source>
</evidence>
<evidence type="ECO:0000313" key="11">
    <source>
        <dbReference type="EMBL" id="CAE0437032.1"/>
    </source>
</evidence>
<dbReference type="EMBL" id="HBIN01009768">
    <property type="protein sequence ID" value="CAE0437031.1"/>
    <property type="molecule type" value="Transcribed_RNA"/>
</dbReference>
<dbReference type="GO" id="GO:0043021">
    <property type="term" value="F:ribonucleoprotein complex binding"/>
    <property type="evidence" value="ECO:0007669"/>
    <property type="project" value="UniProtKB-ARBA"/>
</dbReference>
<dbReference type="GO" id="GO:0008270">
    <property type="term" value="F:zinc ion binding"/>
    <property type="evidence" value="ECO:0007669"/>
    <property type="project" value="UniProtKB-KW"/>
</dbReference>
<evidence type="ECO:0000313" key="10">
    <source>
        <dbReference type="EMBL" id="CAE0437031.1"/>
    </source>
</evidence>
<proteinExistence type="inferred from homology"/>